<dbReference type="Proteomes" id="UP001274321">
    <property type="component" value="Unassembled WGS sequence"/>
</dbReference>
<feature type="transmembrane region" description="Helical" evidence="13">
    <location>
        <begin position="15"/>
        <end position="33"/>
    </location>
</feature>
<keyword evidence="9 13" id="KW-1133">Transmembrane helix</keyword>
<dbReference type="Pfam" id="PF01292">
    <property type="entry name" value="Ni_hydr_CYTB"/>
    <property type="match status" value="1"/>
</dbReference>
<comment type="caution">
    <text evidence="15">The sequence shown here is derived from an EMBL/GenBank/DDBJ whole genome shotgun (WGS) entry which is preliminary data.</text>
</comment>
<comment type="similarity">
    <text evidence="12">Belongs to the cytochrome b561 family.</text>
</comment>
<dbReference type="InterPro" id="IPR016174">
    <property type="entry name" value="Di-haem_cyt_TM"/>
</dbReference>
<evidence type="ECO:0000256" key="11">
    <source>
        <dbReference type="ARBA" id="ARBA00023136"/>
    </source>
</evidence>
<evidence type="ECO:0000256" key="10">
    <source>
        <dbReference type="ARBA" id="ARBA00023004"/>
    </source>
</evidence>
<dbReference type="PANTHER" id="PTHR30529">
    <property type="entry name" value="CYTOCHROME B561"/>
    <property type="match status" value="1"/>
</dbReference>
<dbReference type="EMBL" id="JAXAFJ010000012">
    <property type="protein sequence ID" value="MDX6807488.1"/>
    <property type="molecule type" value="Genomic_DNA"/>
</dbReference>
<feature type="transmembrane region" description="Helical" evidence="13">
    <location>
        <begin position="53"/>
        <end position="75"/>
    </location>
</feature>
<evidence type="ECO:0000256" key="3">
    <source>
        <dbReference type="ARBA" id="ARBA00022448"/>
    </source>
</evidence>
<dbReference type="InterPro" id="IPR011577">
    <property type="entry name" value="Cyt_b561_bac/Ni-Hgenase"/>
</dbReference>
<evidence type="ECO:0000256" key="4">
    <source>
        <dbReference type="ARBA" id="ARBA00022475"/>
    </source>
</evidence>
<dbReference type="SUPFAM" id="SSF81342">
    <property type="entry name" value="Transmembrane di-heme cytochromes"/>
    <property type="match status" value="1"/>
</dbReference>
<accession>A0ABU4RRK4</accession>
<evidence type="ECO:0000256" key="9">
    <source>
        <dbReference type="ARBA" id="ARBA00022989"/>
    </source>
</evidence>
<feature type="transmembrane region" description="Helical" evidence="13">
    <location>
        <begin position="96"/>
        <end position="121"/>
    </location>
</feature>
<evidence type="ECO:0000256" key="13">
    <source>
        <dbReference type="SAM" id="Phobius"/>
    </source>
</evidence>
<evidence type="ECO:0000256" key="2">
    <source>
        <dbReference type="ARBA" id="ARBA00004651"/>
    </source>
</evidence>
<proteinExistence type="inferred from homology"/>
<reference evidence="15 16" key="1">
    <citation type="submission" date="2023-11" db="EMBL/GenBank/DDBJ databases">
        <authorList>
            <person name="Bao R."/>
        </authorList>
    </citation>
    <scope>NUCLEOTIDE SEQUENCE [LARGE SCALE GENOMIC DNA]</scope>
    <source>
        <strain evidence="15 16">PJ23</strain>
    </source>
</reference>
<evidence type="ECO:0000256" key="7">
    <source>
        <dbReference type="ARBA" id="ARBA00022723"/>
    </source>
</evidence>
<keyword evidence="4" id="KW-1003">Cell membrane</keyword>
<organism evidence="15 16">
    <name type="scientific">Terrihabitans rhizophilus</name>
    <dbReference type="NCBI Taxonomy" id="3092662"/>
    <lineage>
        <taxon>Bacteria</taxon>
        <taxon>Pseudomonadati</taxon>
        <taxon>Pseudomonadota</taxon>
        <taxon>Alphaproteobacteria</taxon>
        <taxon>Hyphomicrobiales</taxon>
        <taxon>Terrihabitans</taxon>
    </lineage>
</organism>
<keyword evidence="16" id="KW-1185">Reference proteome</keyword>
<dbReference type="PANTHER" id="PTHR30529:SF1">
    <property type="entry name" value="CYTOCHROME B561 HOMOLOG 2"/>
    <property type="match status" value="1"/>
</dbReference>
<dbReference type="RefSeq" id="WP_319845630.1">
    <property type="nucleotide sequence ID" value="NZ_JAXAFJ010000012.1"/>
</dbReference>
<keyword evidence="8" id="KW-0249">Electron transport</keyword>
<keyword evidence="7" id="KW-0479">Metal-binding</keyword>
<dbReference type="InterPro" id="IPR052168">
    <property type="entry name" value="Cytochrome_b561_oxidase"/>
</dbReference>
<evidence type="ECO:0000256" key="8">
    <source>
        <dbReference type="ARBA" id="ARBA00022982"/>
    </source>
</evidence>
<evidence type="ECO:0000313" key="15">
    <source>
        <dbReference type="EMBL" id="MDX6807488.1"/>
    </source>
</evidence>
<keyword evidence="3" id="KW-0813">Transport</keyword>
<comment type="subcellular location">
    <subcellularLocation>
        <location evidence="2">Cell membrane</location>
        <topology evidence="2">Multi-pass membrane protein</topology>
    </subcellularLocation>
</comment>
<comment type="cofactor">
    <cofactor evidence="1">
        <name>heme b</name>
        <dbReference type="ChEBI" id="CHEBI:60344"/>
    </cofactor>
</comment>
<keyword evidence="10" id="KW-0408">Iron</keyword>
<keyword evidence="11 13" id="KW-0472">Membrane</keyword>
<protein>
    <submittedName>
        <fullName evidence="15">Cytochrome b/b6 domain-containing protein</fullName>
    </submittedName>
</protein>
<name>A0ABU4RRK4_9HYPH</name>
<evidence type="ECO:0000259" key="14">
    <source>
        <dbReference type="Pfam" id="PF01292"/>
    </source>
</evidence>
<evidence type="ECO:0000313" key="16">
    <source>
        <dbReference type="Proteomes" id="UP001274321"/>
    </source>
</evidence>
<evidence type="ECO:0000256" key="5">
    <source>
        <dbReference type="ARBA" id="ARBA00022617"/>
    </source>
</evidence>
<feature type="transmembrane region" description="Helical" evidence="13">
    <location>
        <begin position="133"/>
        <end position="153"/>
    </location>
</feature>
<keyword evidence="6 13" id="KW-0812">Transmembrane</keyword>
<keyword evidence="5" id="KW-0349">Heme</keyword>
<gene>
    <name evidence="15" type="ORF">SCD90_15585</name>
</gene>
<evidence type="ECO:0000256" key="1">
    <source>
        <dbReference type="ARBA" id="ARBA00001970"/>
    </source>
</evidence>
<feature type="domain" description="Cytochrome b561 bacterial/Ni-hydrogenase" evidence="14">
    <location>
        <begin position="9"/>
        <end position="163"/>
    </location>
</feature>
<sequence length="164" mass="18364">MVDVAREPYPRKIRILHWTIVGLILVQWISAGWMEEFFRRVRDQPVGVLPDNAGAIIHALFGASILVLMLARLVIRIKSDAPGPPRDLSRPLWMLSLANHLAFYAVLVAMPLTGLASLYFARDFAAAHVALKNLLLALIALHVAGVAYHMLVLRDGALWRMLKR</sequence>
<evidence type="ECO:0000256" key="12">
    <source>
        <dbReference type="ARBA" id="ARBA00037975"/>
    </source>
</evidence>
<evidence type="ECO:0000256" key="6">
    <source>
        <dbReference type="ARBA" id="ARBA00022692"/>
    </source>
</evidence>